<evidence type="ECO:0000313" key="1">
    <source>
        <dbReference type="EMBL" id="STY93621.1"/>
    </source>
</evidence>
<name>A0A378PYK4_MORBO</name>
<accession>A0A378PYK4</accession>
<proteinExistence type="predicted"/>
<evidence type="ECO:0000313" key="2">
    <source>
        <dbReference type="Proteomes" id="UP000254133"/>
    </source>
</evidence>
<dbReference type="AlphaFoldDB" id="A0A378PYK4"/>
<gene>
    <name evidence="1" type="ORF">NCTC9426_02352</name>
</gene>
<reference evidence="1 2" key="1">
    <citation type="submission" date="2018-06" db="EMBL/GenBank/DDBJ databases">
        <authorList>
            <consortium name="Pathogen Informatics"/>
            <person name="Doyle S."/>
        </authorList>
    </citation>
    <scope>NUCLEOTIDE SEQUENCE [LARGE SCALE GENOMIC DNA]</scope>
    <source>
        <strain evidence="1 2">NCTC9426</strain>
    </source>
</reference>
<dbReference type="EMBL" id="UGPZ01000003">
    <property type="protein sequence ID" value="STY93621.1"/>
    <property type="molecule type" value="Genomic_DNA"/>
</dbReference>
<dbReference type="Proteomes" id="UP000254133">
    <property type="component" value="Unassembled WGS sequence"/>
</dbReference>
<organism evidence="1 2">
    <name type="scientific">Moraxella bovis</name>
    <dbReference type="NCBI Taxonomy" id="476"/>
    <lineage>
        <taxon>Bacteria</taxon>
        <taxon>Pseudomonadati</taxon>
        <taxon>Pseudomonadota</taxon>
        <taxon>Gammaproteobacteria</taxon>
        <taxon>Moraxellales</taxon>
        <taxon>Moraxellaceae</taxon>
        <taxon>Moraxella</taxon>
    </lineage>
</organism>
<protein>
    <submittedName>
        <fullName evidence="1">Uncharacterized protein</fullName>
    </submittedName>
</protein>
<sequence>MEVIIAGEYIAQTKAKAIKKDSTSTNSPICHSFLMIVITPMIKLSFGISQMAFGWVIDSIKAV</sequence>